<dbReference type="SUPFAM" id="SSF47459">
    <property type="entry name" value="HLH, helix-loop-helix DNA-binding domain"/>
    <property type="match status" value="1"/>
</dbReference>
<reference evidence="9" key="1">
    <citation type="submission" date="2025-08" db="UniProtKB">
        <authorList>
            <consortium name="RefSeq"/>
        </authorList>
    </citation>
    <scope>IDENTIFICATION</scope>
</reference>
<sequence length="313" mass="34192">MEMLEQALDASQDKSSDSADQDELRLTASVDTDLVCKVKQELNQLESSGMELSGTVEADLEHAEEQAAAIASVQQQAGTITLDPTLQYQLRADNNVGEWLLSGWYRAVIQSPFSNGGSPTGETADGRFAYFPTSVAAGDGTVVTQAGDPVTAGAALGPVATGGQFYVMMSPQDVLQGQRQIAPRTSFSPKIEGGRSTRDDRRRATHNEVERRRRDKINNWIVQLSKLVPDCAQEPIKQTQASKGGILSKACEYIQELRTTNNRLAESLKDSERLNVDNELLRQQCEELKQENAVLRSQLQQHGIVIDMGPTAS</sequence>
<dbReference type="SMART" id="SM00353">
    <property type="entry name" value="HLH"/>
    <property type="match status" value="1"/>
</dbReference>
<keyword evidence="8" id="KW-1185">Reference proteome</keyword>
<evidence type="ECO:0000313" key="8">
    <source>
        <dbReference type="Proteomes" id="UP000694888"/>
    </source>
</evidence>
<feature type="compositionally biased region" description="Basic and acidic residues" evidence="6">
    <location>
        <begin position="11"/>
        <end position="22"/>
    </location>
</feature>
<evidence type="ECO:0000256" key="5">
    <source>
        <dbReference type="SAM" id="Coils"/>
    </source>
</evidence>
<evidence type="ECO:0000256" key="2">
    <source>
        <dbReference type="ARBA" id="ARBA00023015"/>
    </source>
</evidence>
<dbReference type="PANTHER" id="PTHR46117">
    <property type="entry name" value="FI24210P1"/>
    <property type="match status" value="1"/>
</dbReference>
<keyword evidence="5" id="KW-0175">Coiled coil</keyword>
<keyword evidence="4" id="KW-0539">Nucleus</keyword>
<dbReference type="Proteomes" id="UP000694888">
    <property type="component" value="Unplaced"/>
</dbReference>
<protein>
    <submittedName>
        <fullName evidence="9">Upstream stimulatory factor 2</fullName>
    </submittedName>
</protein>
<feature type="compositionally biased region" description="Basic and acidic residues" evidence="6">
    <location>
        <begin position="192"/>
        <end position="209"/>
    </location>
</feature>
<dbReference type="GeneID" id="106013577"/>
<gene>
    <name evidence="9" type="primary">LOC106013577</name>
</gene>
<feature type="domain" description="BHLH" evidence="7">
    <location>
        <begin position="201"/>
        <end position="257"/>
    </location>
</feature>
<dbReference type="RefSeq" id="XP_012945153.2">
    <property type="nucleotide sequence ID" value="XM_013089699.2"/>
</dbReference>
<name>A0ABM1ACN2_APLCA</name>
<feature type="compositionally biased region" description="Low complexity" evidence="6">
    <location>
        <begin position="1"/>
        <end position="10"/>
    </location>
</feature>
<keyword evidence="2" id="KW-0805">Transcription regulation</keyword>
<dbReference type="InterPro" id="IPR051732">
    <property type="entry name" value="USF"/>
</dbReference>
<dbReference type="PROSITE" id="PS50888">
    <property type="entry name" value="BHLH"/>
    <property type="match status" value="1"/>
</dbReference>
<keyword evidence="3" id="KW-0804">Transcription</keyword>
<evidence type="ECO:0000256" key="6">
    <source>
        <dbReference type="SAM" id="MobiDB-lite"/>
    </source>
</evidence>
<feature type="region of interest" description="Disordered" evidence="6">
    <location>
        <begin position="186"/>
        <end position="209"/>
    </location>
</feature>
<dbReference type="InterPro" id="IPR011598">
    <property type="entry name" value="bHLH_dom"/>
</dbReference>
<dbReference type="InterPro" id="IPR036638">
    <property type="entry name" value="HLH_DNA-bd_sf"/>
</dbReference>
<feature type="region of interest" description="Disordered" evidence="6">
    <location>
        <begin position="1"/>
        <end position="22"/>
    </location>
</feature>
<evidence type="ECO:0000256" key="1">
    <source>
        <dbReference type="ARBA" id="ARBA00004123"/>
    </source>
</evidence>
<dbReference type="Pfam" id="PF00010">
    <property type="entry name" value="HLH"/>
    <property type="match status" value="1"/>
</dbReference>
<evidence type="ECO:0000256" key="4">
    <source>
        <dbReference type="ARBA" id="ARBA00023242"/>
    </source>
</evidence>
<organism evidence="8 9">
    <name type="scientific">Aplysia californica</name>
    <name type="common">California sea hare</name>
    <dbReference type="NCBI Taxonomy" id="6500"/>
    <lineage>
        <taxon>Eukaryota</taxon>
        <taxon>Metazoa</taxon>
        <taxon>Spiralia</taxon>
        <taxon>Lophotrochozoa</taxon>
        <taxon>Mollusca</taxon>
        <taxon>Gastropoda</taxon>
        <taxon>Heterobranchia</taxon>
        <taxon>Euthyneura</taxon>
        <taxon>Tectipleura</taxon>
        <taxon>Aplysiida</taxon>
        <taxon>Aplysioidea</taxon>
        <taxon>Aplysiidae</taxon>
        <taxon>Aplysia</taxon>
    </lineage>
</organism>
<dbReference type="PANTHER" id="PTHR46117:SF3">
    <property type="entry name" value="FI24210P1"/>
    <property type="match status" value="1"/>
</dbReference>
<dbReference type="Gene3D" id="4.10.280.10">
    <property type="entry name" value="Helix-loop-helix DNA-binding domain"/>
    <property type="match status" value="1"/>
</dbReference>
<comment type="subcellular location">
    <subcellularLocation>
        <location evidence="1">Nucleus</location>
    </subcellularLocation>
</comment>
<feature type="coiled-coil region" evidence="5">
    <location>
        <begin position="254"/>
        <end position="298"/>
    </location>
</feature>
<evidence type="ECO:0000259" key="7">
    <source>
        <dbReference type="PROSITE" id="PS50888"/>
    </source>
</evidence>
<proteinExistence type="predicted"/>
<evidence type="ECO:0000313" key="9">
    <source>
        <dbReference type="RefSeq" id="XP_012945153.2"/>
    </source>
</evidence>
<accession>A0ABM1ACN2</accession>
<evidence type="ECO:0000256" key="3">
    <source>
        <dbReference type="ARBA" id="ARBA00023163"/>
    </source>
</evidence>